<proteinExistence type="predicted"/>
<evidence type="ECO:0000259" key="1">
    <source>
        <dbReference type="Pfam" id="PF00724"/>
    </source>
</evidence>
<sequence>MMPTLFTLIQVGHMSISHRIVLAPLTRFRAYPTHVLGPHAPTYYAQRASVPGTLLISEATIISQAAGGREFIPGIYTQEQVEGWKRVTDAVHEKGSFIFCQLWALGRTAVPDVLFKENDSPFVSASPIPLSTNPTAVPRALTEPEIKAYIDNYVITARNAIAAGFDGVEVHGANGYLVDQFLQEVSNTREDGWGGSIEKRARFAIEVVDAIVKEVGAERVSIRLSPWSPYQDMGLPDPKPQFSYLVSQLRKYDLAYLHVIEPRVSGYMDVDAPLQSSNDFLREIWCKGGKSGVFISAGGYTRQTAIETAQEHGGMIAFGRLYIPNPDLPARLIYNLPLAKFDRATFYLAGDLTEKGYTDSPAADIPVKQTLERPRW</sequence>
<dbReference type="InterPro" id="IPR001155">
    <property type="entry name" value="OxRdtase_FMN_N"/>
</dbReference>
<dbReference type="Gene3D" id="3.20.20.70">
    <property type="entry name" value="Aldolase class I"/>
    <property type="match status" value="1"/>
</dbReference>
<dbReference type="PANTHER" id="PTHR22893:SF91">
    <property type="entry name" value="NADPH DEHYDROGENASE 2-RELATED"/>
    <property type="match status" value="1"/>
</dbReference>
<gene>
    <name evidence="2" type="ORF">BJ212DRAFT_1515913</name>
</gene>
<dbReference type="SUPFAM" id="SSF51395">
    <property type="entry name" value="FMN-linked oxidoreductases"/>
    <property type="match status" value="1"/>
</dbReference>
<accession>A0A9P7JC20</accession>
<evidence type="ECO:0000313" key="3">
    <source>
        <dbReference type="Proteomes" id="UP000807769"/>
    </source>
</evidence>
<comment type="caution">
    <text evidence="2">The sequence shown here is derived from an EMBL/GenBank/DDBJ whole genome shotgun (WGS) entry which is preliminary data.</text>
</comment>
<feature type="domain" description="NADH:flavin oxidoreductase/NADH oxidase N-terminal" evidence="1">
    <location>
        <begin position="5"/>
        <end position="338"/>
    </location>
</feature>
<evidence type="ECO:0000313" key="2">
    <source>
        <dbReference type="EMBL" id="KAG1813620.1"/>
    </source>
</evidence>
<name>A0A9P7JC20_9AGAM</name>
<dbReference type="EMBL" id="JABBWG010000023">
    <property type="protein sequence ID" value="KAG1813620.1"/>
    <property type="molecule type" value="Genomic_DNA"/>
</dbReference>
<dbReference type="Pfam" id="PF00724">
    <property type="entry name" value="Oxidored_FMN"/>
    <property type="match status" value="1"/>
</dbReference>
<dbReference type="FunFam" id="3.20.20.70:FF:000138">
    <property type="entry name" value="NADPH dehydrogenase 1"/>
    <property type="match status" value="1"/>
</dbReference>
<dbReference type="PANTHER" id="PTHR22893">
    <property type="entry name" value="NADH OXIDOREDUCTASE-RELATED"/>
    <property type="match status" value="1"/>
</dbReference>
<protein>
    <recommendedName>
        <fullName evidence="1">NADH:flavin oxidoreductase/NADH oxidase N-terminal domain-containing protein</fullName>
    </recommendedName>
</protein>
<dbReference type="OrthoDB" id="276546at2759"/>
<dbReference type="InterPro" id="IPR045247">
    <property type="entry name" value="Oye-like"/>
</dbReference>
<dbReference type="CDD" id="cd02933">
    <property type="entry name" value="OYE_like_FMN"/>
    <property type="match status" value="1"/>
</dbReference>
<dbReference type="GeneID" id="64635692"/>
<dbReference type="RefSeq" id="XP_041191381.1">
    <property type="nucleotide sequence ID" value="XM_041341676.1"/>
</dbReference>
<dbReference type="GO" id="GO:0016491">
    <property type="term" value="F:oxidoreductase activity"/>
    <property type="evidence" value="ECO:0007669"/>
    <property type="project" value="InterPro"/>
</dbReference>
<reference evidence="2" key="1">
    <citation type="journal article" date="2020" name="New Phytol.">
        <title>Comparative genomics reveals dynamic genome evolution in host specialist ectomycorrhizal fungi.</title>
        <authorList>
            <person name="Lofgren L.A."/>
            <person name="Nguyen N.H."/>
            <person name="Vilgalys R."/>
            <person name="Ruytinx J."/>
            <person name="Liao H.L."/>
            <person name="Branco S."/>
            <person name="Kuo A."/>
            <person name="LaButti K."/>
            <person name="Lipzen A."/>
            <person name="Andreopoulos W."/>
            <person name="Pangilinan J."/>
            <person name="Riley R."/>
            <person name="Hundley H."/>
            <person name="Na H."/>
            <person name="Barry K."/>
            <person name="Grigoriev I.V."/>
            <person name="Stajich J.E."/>
            <person name="Kennedy P.G."/>
        </authorList>
    </citation>
    <scope>NUCLEOTIDE SEQUENCE</scope>
    <source>
        <strain evidence="2">MN1</strain>
    </source>
</reference>
<dbReference type="AlphaFoldDB" id="A0A9P7JC20"/>
<keyword evidence="3" id="KW-1185">Reference proteome</keyword>
<dbReference type="InterPro" id="IPR013785">
    <property type="entry name" value="Aldolase_TIM"/>
</dbReference>
<dbReference type="GO" id="GO:0010181">
    <property type="term" value="F:FMN binding"/>
    <property type="evidence" value="ECO:0007669"/>
    <property type="project" value="InterPro"/>
</dbReference>
<organism evidence="2 3">
    <name type="scientific">Suillus subaureus</name>
    <dbReference type="NCBI Taxonomy" id="48587"/>
    <lineage>
        <taxon>Eukaryota</taxon>
        <taxon>Fungi</taxon>
        <taxon>Dikarya</taxon>
        <taxon>Basidiomycota</taxon>
        <taxon>Agaricomycotina</taxon>
        <taxon>Agaricomycetes</taxon>
        <taxon>Agaricomycetidae</taxon>
        <taxon>Boletales</taxon>
        <taxon>Suillineae</taxon>
        <taxon>Suillaceae</taxon>
        <taxon>Suillus</taxon>
    </lineage>
</organism>
<dbReference type="Proteomes" id="UP000807769">
    <property type="component" value="Unassembled WGS sequence"/>
</dbReference>